<name>A0ABW0EJY1_9PSEU</name>
<accession>A0ABW0EJY1</accession>
<organism evidence="3 4">
    <name type="scientific">Actinokineospora guangxiensis</name>
    <dbReference type="NCBI Taxonomy" id="1490288"/>
    <lineage>
        <taxon>Bacteria</taxon>
        <taxon>Bacillati</taxon>
        <taxon>Actinomycetota</taxon>
        <taxon>Actinomycetes</taxon>
        <taxon>Pseudonocardiales</taxon>
        <taxon>Pseudonocardiaceae</taxon>
        <taxon>Actinokineospora</taxon>
    </lineage>
</organism>
<dbReference type="EMBL" id="JBHSKF010000002">
    <property type="protein sequence ID" value="MFC5286608.1"/>
    <property type="molecule type" value="Genomic_DNA"/>
</dbReference>
<evidence type="ECO:0000313" key="4">
    <source>
        <dbReference type="Proteomes" id="UP001596157"/>
    </source>
</evidence>
<evidence type="ECO:0000313" key="3">
    <source>
        <dbReference type="EMBL" id="MFC5286608.1"/>
    </source>
</evidence>
<dbReference type="RefSeq" id="WP_378244697.1">
    <property type="nucleotide sequence ID" value="NZ_JBHSKF010000002.1"/>
</dbReference>
<dbReference type="InterPro" id="IPR025326">
    <property type="entry name" value="DUF4232"/>
</dbReference>
<dbReference type="Pfam" id="PF14016">
    <property type="entry name" value="DUF4232"/>
    <property type="match status" value="1"/>
</dbReference>
<feature type="domain" description="DUF4232" evidence="2">
    <location>
        <begin position="29"/>
        <end position="167"/>
    </location>
</feature>
<keyword evidence="4" id="KW-1185">Reference proteome</keyword>
<comment type="caution">
    <text evidence="3">The sequence shown here is derived from an EMBL/GenBank/DDBJ whole genome shotgun (WGS) entry which is preliminary data.</text>
</comment>
<evidence type="ECO:0000259" key="2">
    <source>
        <dbReference type="Pfam" id="PF14016"/>
    </source>
</evidence>
<gene>
    <name evidence="3" type="ORF">ACFPM7_06060</name>
</gene>
<proteinExistence type="predicted"/>
<feature type="region of interest" description="Disordered" evidence="1">
    <location>
        <begin position="1"/>
        <end position="23"/>
    </location>
</feature>
<dbReference type="Proteomes" id="UP001596157">
    <property type="component" value="Unassembled WGS sequence"/>
</dbReference>
<reference evidence="4" key="1">
    <citation type="journal article" date="2019" name="Int. J. Syst. Evol. Microbiol.">
        <title>The Global Catalogue of Microorganisms (GCM) 10K type strain sequencing project: providing services to taxonomists for standard genome sequencing and annotation.</title>
        <authorList>
            <consortium name="The Broad Institute Genomics Platform"/>
            <consortium name="The Broad Institute Genome Sequencing Center for Infectious Disease"/>
            <person name="Wu L."/>
            <person name="Ma J."/>
        </authorList>
    </citation>
    <scope>NUCLEOTIDE SEQUENCE [LARGE SCALE GENOMIC DNA]</scope>
    <source>
        <strain evidence="4">CCUG 59778</strain>
    </source>
</reference>
<sequence>MTAAVVGCSAPTPPAPTSSPAPTSVVDACPASGTTLSVGEVEGASGLRAAGIFLTNCDTRPHTVEGFPAVRVLDESGAPMDVLTGNGSEPVSSPDAFDAPARPITLAPGERATARVLWRSQVTSATAPVLRGRYLEVAPAPGAPSARLEPRGGIDLGTTGRIAVNAWRR</sequence>
<protein>
    <submittedName>
        <fullName evidence="3">DUF4232 domain-containing protein</fullName>
    </submittedName>
</protein>
<evidence type="ECO:0000256" key="1">
    <source>
        <dbReference type="SAM" id="MobiDB-lite"/>
    </source>
</evidence>